<dbReference type="Proteomes" id="UP000321798">
    <property type="component" value="Unassembled WGS sequence"/>
</dbReference>
<dbReference type="InterPro" id="IPR000792">
    <property type="entry name" value="Tscrpt_reg_LuxR_C"/>
</dbReference>
<dbReference type="InterPro" id="IPR011990">
    <property type="entry name" value="TPR-like_helical_dom_sf"/>
</dbReference>
<dbReference type="Gene3D" id="1.25.40.10">
    <property type="entry name" value="Tetratricopeptide repeat domain"/>
    <property type="match status" value="1"/>
</dbReference>
<dbReference type="Gene3D" id="3.40.50.300">
    <property type="entry name" value="P-loop containing nucleotide triphosphate hydrolases"/>
    <property type="match status" value="1"/>
</dbReference>
<feature type="domain" description="HTH luxR-type" evidence="5">
    <location>
        <begin position="719"/>
        <end position="784"/>
    </location>
</feature>
<dbReference type="PROSITE" id="PS50043">
    <property type="entry name" value="HTH_LUXR_2"/>
    <property type="match status" value="1"/>
</dbReference>
<dbReference type="EMBL" id="BKAL01000002">
    <property type="protein sequence ID" value="GEP68043.1"/>
    <property type="molecule type" value="Genomic_DNA"/>
</dbReference>
<protein>
    <submittedName>
        <fullName evidence="6">Helix-turn-helix transcriptional regulator</fullName>
    </submittedName>
</protein>
<gene>
    <name evidence="6" type="ORF">CSO01_07580</name>
</gene>
<dbReference type="InterPro" id="IPR059106">
    <property type="entry name" value="WHD_MalT"/>
</dbReference>
<dbReference type="SMART" id="SM00421">
    <property type="entry name" value="HTH_LUXR"/>
    <property type="match status" value="1"/>
</dbReference>
<dbReference type="InterPro" id="IPR016032">
    <property type="entry name" value="Sig_transdc_resp-reg_C-effctor"/>
</dbReference>
<dbReference type="SUPFAM" id="SSF48452">
    <property type="entry name" value="TPR-like"/>
    <property type="match status" value="1"/>
</dbReference>
<feature type="region of interest" description="Disordered" evidence="4">
    <location>
        <begin position="1"/>
        <end position="25"/>
    </location>
</feature>
<dbReference type="GO" id="GO:0006355">
    <property type="term" value="P:regulation of DNA-templated transcription"/>
    <property type="evidence" value="ECO:0007669"/>
    <property type="project" value="InterPro"/>
</dbReference>
<reference evidence="6 7" key="1">
    <citation type="submission" date="2019-07" db="EMBL/GenBank/DDBJ databases">
        <title>Whole genome shotgun sequence of Cellulomonas soli NBRC 109434.</title>
        <authorList>
            <person name="Hosoyama A."/>
            <person name="Uohara A."/>
            <person name="Ohji S."/>
            <person name="Ichikawa N."/>
        </authorList>
    </citation>
    <scope>NUCLEOTIDE SEQUENCE [LARGE SCALE GENOMIC DNA]</scope>
    <source>
        <strain evidence="6 7">NBRC 109434</strain>
    </source>
</reference>
<dbReference type="InterPro" id="IPR027417">
    <property type="entry name" value="P-loop_NTPase"/>
</dbReference>
<evidence type="ECO:0000256" key="1">
    <source>
        <dbReference type="ARBA" id="ARBA00023015"/>
    </source>
</evidence>
<evidence type="ECO:0000313" key="7">
    <source>
        <dbReference type="Proteomes" id="UP000321798"/>
    </source>
</evidence>
<organism evidence="6 7">
    <name type="scientific">Cellulomonas soli</name>
    <dbReference type="NCBI Taxonomy" id="931535"/>
    <lineage>
        <taxon>Bacteria</taxon>
        <taxon>Bacillati</taxon>
        <taxon>Actinomycetota</taxon>
        <taxon>Actinomycetes</taxon>
        <taxon>Micrococcales</taxon>
        <taxon>Cellulomonadaceae</taxon>
        <taxon>Cellulomonas</taxon>
    </lineage>
</organism>
<dbReference type="CDD" id="cd06170">
    <property type="entry name" value="LuxR_C_like"/>
    <property type="match status" value="1"/>
</dbReference>
<dbReference type="Pfam" id="PF00196">
    <property type="entry name" value="GerE"/>
    <property type="match status" value="1"/>
</dbReference>
<dbReference type="AlphaFoldDB" id="A0A512PA14"/>
<keyword evidence="3" id="KW-0804">Transcription</keyword>
<keyword evidence="2" id="KW-0238">DNA-binding</keyword>
<dbReference type="Pfam" id="PF25873">
    <property type="entry name" value="WHD_MalT"/>
    <property type="match status" value="1"/>
</dbReference>
<evidence type="ECO:0000256" key="3">
    <source>
        <dbReference type="ARBA" id="ARBA00023163"/>
    </source>
</evidence>
<dbReference type="InterPro" id="IPR036388">
    <property type="entry name" value="WH-like_DNA-bd_sf"/>
</dbReference>
<dbReference type="OrthoDB" id="134985at2"/>
<dbReference type="Gene3D" id="1.10.10.10">
    <property type="entry name" value="Winged helix-like DNA-binding domain superfamily/Winged helix DNA-binding domain"/>
    <property type="match status" value="1"/>
</dbReference>
<dbReference type="SUPFAM" id="SSF52540">
    <property type="entry name" value="P-loop containing nucleoside triphosphate hydrolases"/>
    <property type="match status" value="1"/>
</dbReference>
<accession>A0A512PA14</accession>
<evidence type="ECO:0000313" key="6">
    <source>
        <dbReference type="EMBL" id="GEP68043.1"/>
    </source>
</evidence>
<dbReference type="PANTHER" id="PTHR44688:SF16">
    <property type="entry name" value="DNA-BINDING TRANSCRIPTIONAL ACTIVATOR DEVR_DOSR"/>
    <property type="match status" value="1"/>
</dbReference>
<evidence type="ECO:0000259" key="5">
    <source>
        <dbReference type="PROSITE" id="PS50043"/>
    </source>
</evidence>
<keyword evidence="7" id="KW-1185">Reference proteome</keyword>
<name>A0A512PA14_9CELL</name>
<comment type="caution">
    <text evidence="6">The sequence shown here is derived from an EMBL/GenBank/DDBJ whole genome shotgun (WGS) entry which is preliminary data.</text>
</comment>
<dbReference type="PANTHER" id="PTHR44688">
    <property type="entry name" value="DNA-BINDING TRANSCRIPTIONAL ACTIVATOR DEVR_DOSR"/>
    <property type="match status" value="1"/>
</dbReference>
<keyword evidence="1" id="KW-0805">Transcription regulation</keyword>
<dbReference type="GO" id="GO:0003677">
    <property type="term" value="F:DNA binding"/>
    <property type="evidence" value="ECO:0007669"/>
    <property type="project" value="UniProtKB-KW"/>
</dbReference>
<dbReference type="SUPFAM" id="SSF46894">
    <property type="entry name" value="C-terminal effector domain of the bipartite response regulators"/>
    <property type="match status" value="1"/>
</dbReference>
<evidence type="ECO:0000256" key="2">
    <source>
        <dbReference type="ARBA" id="ARBA00023125"/>
    </source>
</evidence>
<sequence length="787" mass="84371">MASSADRRQPTTGHDPTVTGGRHPVAEGRRLHVAAPLGAGRAASEPPVLVATKLCPPRVRAAWVERPALHQRLDAGADRGLTLVAAPAGYGKTTLLASWYAYAAEHRPLAWLTLDAGDNDPVVLWTYLVEALGRVCSRIGPSLTASAGAGRVVSQSHLTRLVNALEDQPGLALVLDDVHLLSAGPARDTLTWFVEHAPATFQLVVASRRDPELPLARLRAHGDLVELRVDDLRFTREEAAALLNGHEDLDLSVADVDLLVDRTDGWPAGLTLAALSLRRLGDRHGFVDRFGASHRHVLDFLETEALHAHDPADQELMIRCSVLEELSGPLCDAVLGTTGSDERLRRLAHVNLFLQPHDDEGGTYRFHPLFAQLLRMHLHRRGPEVARALHRRAYAWHRTHGPTRCAVDHAIDAGLFPEAAALVLGCWAEQANIGRCATVLGWLSRFPRDLLAADVRLLLVQAWALSLAGRRQEADAVLREVEALGTQDPGPLPDGFGSVAASLHTLRAVFPWGDVAEMDAHARQAVALEEPDSPWRAMACWARGTALYLRGAPEEADPWLADAVDRGEAAGQWLALAGALGCRSLVAGLTGRHQDQVELAARATDVAHAHGLEPVAAAALLASGVALADEARPQEALAVLERAVVVARFWAQPLPLASALLHEGAVLRALGRTAQAGQVLAEADGVLADCPDPGFLAGTRRARALWSTSAVARSQRGRAAPAVPPLTPSELRVLAHLDGRLTEADIARELYVTHATVHSHTKAIYRKLGVTTRAQALARASGLGLLP</sequence>
<evidence type="ECO:0000256" key="4">
    <source>
        <dbReference type="SAM" id="MobiDB-lite"/>
    </source>
</evidence>
<proteinExistence type="predicted"/>